<dbReference type="Gene3D" id="2.60.40.1930">
    <property type="match status" value="1"/>
</dbReference>
<dbReference type="OrthoDB" id="679547at2"/>
<name>A0A226HGT3_9FLAO</name>
<sequence length="584" mass="65735">MDKLKHLILLFVLVNTQLLSAQQAVTLDETVFIHANATTFVSGETLLFKVYCLKSTDKTPSEVSKIAYVELVDESKKSVFKTKIVLEKSTGQGDYFIPTTLKTGNYKLIGYTNWTLNKPVSELFQIDIAVINPFTKEDKKPVGSNSNTKDITLGTNNNESRSVETSNSNTNLKLSLPKKVFSNRELVDLKVESKTALPADGNYSLSVRKTDVLPVKNQISAQEFAPVSSNNTLLNIQNLVNKIHLPELRGELISGKVTAKNKTDNVQNLTVALSLPGKSYAFEITQTDANGDFIFNVKNVYYTSNITVQIIDDKANNYDLALQNISDIDYSKINLNTGFDLSYTTKETLLERSISSQIENAYYHKKVSTISKTPTLEPFYAPLAKQYILDDYTRFKTLKETVTEVATELYIKQNDGKARLHVNDPSVFPQLQESALVLIDGLYLENQNELLTYPMKNVYKIELIVGRYYVGSKAFNGLVSFTTFNKDFVSTQTGSFILNTTILRPQPKKIYNKIEYTANADNERIPDFRNQLFWNPNVTLKNDNNLFYTSDLSGTYEIKLEGFTKNGSPVSLREIIEVKDTSAN</sequence>
<dbReference type="EMBL" id="MUGW01000017">
    <property type="protein sequence ID" value="OXA92876.1"/>
    <property type="molecule type" value="Genomic_DNA"/>
</dbReference>
<feature type="signal peptide" evidence="2">
    <location>
        <begin position="1"/>
        <end position="21"/>
    </location>
</feature>
<evidence type="ECO:0000313" key="4">
    <source>
        <dbReference type="Proteomes" id="UP000198345"/>
    </source>
</evidence>
<keyword evidence="2" id="KW-0732">Signal</keyword>
<feature type="compositionally biased region" description="Polar residues" evidence="1">
    <location>
        <begin position="143"/>
        <end position="169"/>
    </location>
</feature>
<feature type="chain" id="PRO_5012963136" description="TonB-dependent receptor" evidence="2">
    <location>
        <begin position="22"/>
        <end position="584"/>
    </location>
</feature>
<proteinExistence type="predicted"/>
<comment type="caution">
    <text evidence="3">The sequence shown here is derived from an EMBL/GenBank/DDBJ whole genome shotgun (WGS) entry which is preliminary data.</text>
</comment>
<keyword evidence="4" id="KW-1185">Reference proteome</keyword>
<protein>
    <recommendedName>
        <fullName evidence="5">TonB-dependent receptor</fullName>
    </recommendedName>
</protein>
<dbReference type="AlphaFoldDB" id="A0A226HGT3"/>
<evidence type="ECO:0000256" key="1">
    <source>
        <dbReference type="SAM" id="MobiDB-lite"/>
    </source>
</evidence>
<evidence type="ECO:0000313" key="3">
    <source>
        <dbReference type="EMBL" id="OXA92876.1"/>
    </source>
</evidence>
<accession>A0A226HGT3</accession>
<dbReference type="RefSeq" id="WP_089049491.1">
    <property type="nucleotide sequence ID" value="NZ_FXTV01000001.1"/>
</dbReference>
<evidence type="ECO:0000256" key="2">
    <source>
        <dbReference type="SAM" id="SignalP"/>
    </source>
</evidence>
<organism evidence="3 4">
    <name type="scientific">Flavobacterium hercynium</name>
    <dbReference type="NCBI Taxonomy" id="387094"/>
    <lineage>
        <taxon>Bacteria</taxon>
        <taxon>Pseudomonadati</taxon>
        <taxon>Bacteroidota</taxon>
        <taxon>Flavobacteriia</taxon>
        <taxon>Flavobacteriales</taxon>
        <taxon>Flavobacteriaceae</taxon>
        <taxon>Flavobacterium</taxon>
    </lineage>
</organism>
<reference evidence="3 4" key="1">
    <citation type="submission" date="2016-11" db="EMBL/GenBank/DDBJ databases">
        <title>Whole genomes of Flavobacteriaceae.</title>
        <authorList>
            <person name="Stine C."/>
            <person name="Li C."/>
            <person name="Tadesse D."/>
        </authorList>
    </citation>
    <scope>NUCLEOTIDE SEQUENCE [LARGE SCALE GENOMIC DNA]</scope>
    <source>
        <strain evidence="3 4">DSM 18292</strain>
    </source>
</reference>
<gene>
    <name evidence="3" type="ORF">B0A66_08890</name>
</gene>
<evidence type="ECO:0008006" key="5">
    <source>
        <dbReference type="Google" id="ProtNLM"/>
    </source>
</evidence>
<dbReference type="Proteomes" id="UP000198345">
    <property type="component" value="Unassembled WGS sequence"/>
</dbReference>
<feature type="region of interest" description="Disordered" evidence="1">
    <location>
        <begin position="139"/>
        <end position="169"/>
    </location>
</feature>